<dbReference type="InterPro" id="IPR018958">
    <property type="entry name" value="Knr4/Smi1-like_dom"/>
</dbReference>
<gene>
    <name evidence="3" type="ORF">VHUM_01041</name>
</gene>
<proteinExistence type="predicted"/>
<dbReference type="InterPro" id="IPR051873">
    <property type="entry name" value="KNR4/SMI1_regulator"/>
</dbReference>
<comment type="caution">
    <text evidence="3">The sequence shown here is derived from an EMBL/GenBank/DDBJ whole genome shotgun (WGS) entry which is preliminary data.</text>
</comment>
<feature type="compositionally biased region" description="Basic residues" evidence="1">
    <location>
        <begin position="217"/>
        <end position="229"/>
    </location>
</feature>
<feature type="compositionally biased region" description="Polar residues" evidence="1">
    <location>
        <begin position="240"/>
        <end position="251"/>
    </location>
</feature>
<dbReference type="OrthoDB" id="2305498at2759"/>
<dbReference type="PANTHER" id="PTHR47432:SF1">
    <property type="entry name" value="CELL WALL ASSEMBLY REGULATOR SMI1"/>
    <property type="match status" value="1"/>
</dbReference>
<dbReference type="GO" id="GO:0070880">
    <property type="term" value="P:fungal-type cell wall beta-glucan biosynthetic process"/>
    <property type="evidence" value="ECO:0007669"/>
    <property type="project" value="TreeGrafter"/>
</dbReference>
<sequence length="951" mass="101525">MPAKRAKGLTAAALQRAGRAAAAAAAAAWPPGALWLAQTCRLVASTTRSGRPDTSVAARLCSSFASTPSLASTSDNRSSPHTHTPNRTHPHAPTSAIAQPPAHSPQRTAPDAPASLDRWREALATPTHPPTTTTTDHRPLTTPSSCVCVAVPQLTPQHALSPVHHEPVRRQRRRERVLVARAQRAPLHRHDAGRLCHALERAVWQRKSRGEWGVLPRRGRSVRTRSHRTQPHDLSPGPSRRNSAYTSSSYPPTAGEGFAPTSTSYPPLSHTFHRLRNALGDSFPELVDSLNLPSEAAIVSEFEHELGCPLPPAVRDSFLVADGQDLEGGGGGIFYGLYLLPLDEVVREWQFWRQVEADPRTGANPVVLATMASIPPQWVKSVYACRGWLPLLSDRTGNYVGVDLDPGPAGHWGQVIIFGRDFDRKCVVWRGEGEGGWGKWLASFVDEVEAGENWEADKSLNSDDEEELGYGSYNGGQTYGDLGRTLTLAGEYRGWSVLEAWWDKSTRQWEALGLGMDVKEIERGLDEARRLTGTSSAPGSAKGKDKEESDAAIEARSRAQAANIVIPVVLTRPDVTSPKGPPSPGDHESLLPPSSPEAPVPAIFVPNQLNAPSPTVARQITPQNTTADHPLKPDNDLLSPPARSLPGQKRQSRRVPPPAPVALDLPTRADVQAAQAVARAESTGLRGGWIMNLDTSAGSAQRRTHNVSPSLDAEMVDIDLEGGRQESFGTPRMRAIDHERQAEDDRLSQLGIEHRRTGGALSPQLLGMSRTPSPLSRNQSLDRTQGASGVHSASSSSTTGGPPSRDSLSTPPPGSVAAAASSLIREPPRVVDSPRSRSPAGGEVEREIIRGPAARRRSSITPQREDSSGGRTRDNSLLSADSHDGLLVPAGGAEAVTGTTLTRSPPTITTTLPAAAAGDAEANGAKPTTPSTPKARAAVDKLVDGLEEVAL</sequence>
<organism evidence="3 4">
    <name type="scientific">Vanrija humicola</name>
    <name type="common">Yeast</name>
    <name type="synonym">Cryptococcus humicola</name>
    <dbReference type="NCBI Taxonomy" id="5417"/>
    <lineage>
        <taxon>Eukaryota</taxon>
        <taxon>Fungi</taxon>
        <taxon>Dikarya</taxon>
        <taxon>Basidiomycota</taxon>
        <taxon>Agaricomycotina</taxon>
        <taxon>Tremellomycetes</taxon>
        <taxon>Trichosporonales</taxon>
        <taxon>Trichosporonaceae</taxon>
        <taxon>Vanrija</taxon>
    </lineage>
</organism>
<dbReference type="Proteomes" id="UP000473826">
    <property type="component" value="Unassembled WGS sequence"/>
</dbReference>
<feature type="compositionally biased region" description="Low complexity" evidence="1">
    <location>
        <begin position="897"/>
        <end position="925"/>
    </location>
</feature>
<feature type="compositionally biased region" description="Basic and acidic residues" evidence="1">
    <location>
        <begin position="542"/>
        <end position="556"/>
    </location>
</feature>
<reference evidence="3 4" key="1">
    <citation type="journal article" date="2019" name="PLoS Genet.">
        <title>Convergent evolution of linked mating-type loci in basidiomycete fungi.</title>
        <authorList>
            <person name="Sun S."/>
            <person name="Coelho M.A."/>
            <person name="Heitman J."/>
            <person name="Nowrousian M."/>
        </authorList>
    </citation>
    <scope>NUCLEOTIDE SEQUENCE [LARGE SCALE GENOMIC DNA]</scope>
    <source>
        <strain evidence="3 4">CBS 4282</strain>
    </source>
</reference>
<dbReference type="Pfam" id="PF09346">
    <property type="entry name" value="SMI1_KNR4"/>
    <property type="match status" value="1"/>
</dbReference>
<name>A0A7D8Z6T1_VANHU</name>
<feature type="compositionally biased region" description="Basic and acidic residues" evidence="1">
    <location>
        <begin position="863"/>
        <end position="874"/>
    </location>
</feature>
<feature type="compositionally biased region" description="Low complexity" evidence="1">
    <location>
        <begin position="786"/>
        <end position="804"/>
    </location>
</feature>
<evidence type="ECO:0000256" key="1">
    <source>
        <dbReference type="SAM" id="MobiDB-lite"/>
    </source>
</evidence>
<protein>
    <recommendedName>
        <fullName evidence="2">Knr4/Smi1-like domain-containing protein</fullName>
    </recommendedName>
</protein>
<feature type="compositionally biased region" description="Polar residues" evidence="1">
    <location>
        <begin position="66"/>
        <end position="79"/>
    </location>
</feature>
<feature type="region of interest" description="Disordered" evidence="1">
    <location>
        <begin position="529"/>
        <end position="556"/>
    </location>
</feature>
<feature type="region of interest" description="Disordered" evidence="1">
    <location>
        <begin position="572"/>
        <end position="663"/>
    </location>
</feature>
<keyword evidence="4" id="KW-1185">Reference proteome</keyword>
<accession>A0A7D8Z6T1</accession>
<dbReference type="PANTHER" id="PTHR47432">
    <property type="entry name" value="CELL WALL ASSEMBLY REGULATOR SMI1"/>
    <property type="match status" value="1"/>
</dbReference>
<dbReference type="SMART" id="SM00860">
    <property type="entry name" value="SMI1_KNR4"/>
    <property type="match status" value="1"/>
</dbReference>
<dbReference type="AlphaFoldDB" id="A0A7D8Z6T1"/>
<feature type="compositionally biased region" description="Polar residues" evidence="1">
    <location>
        <begin position="770"/>
        <end position="785"/>
    </location>
</feature>
<dbReference type="EMBL" id="QKWK01000002">
    <property type="protein sequence ID" value="TXT13674.1"/>
    <property type="molecule type" value="Genomic_DNA"/>
</dbReference>
<evidence type="ECO:0000313" key="4">
    <source>
        <dbReference type="Proteomes" id="UP000473826"/>
    </source>
</evidence>
<feature type="region of interest" description="Disordered" evidence="1">
    <location>
        <begin position="66"/>
        <end position="113"/>
    </location>
</feature>
<feature type="region of interest" description="Disordered" evidence="1">
    <location>
        <begin position="215"/>
        <end position="262"/>
    </location>
</feature>
<dbReference type="InterPro" id="IPR037883">
    <property type="entry name" value="Knr4/Smi1-like_sf"/>
</dbReference>
<evidence type="ECO:0000259" key="2">
    <source>
        <dbReference type="SMART" id="SM00860"/>
    </source>
</evidence>
<evidence type="ECO:0000313" key="3">
    <source>
        <dbReference type="EMBL" id="TXT13674.1"/>
    </source>
</evidence>
<dbReference type="SUPFAM" id="SSF160631">
    <property type="entry name" value="SMI1/KNR4-like"/>
    <property type="match status" value="1"/>
</dbReference>
<feature type="region of interest" description="Disordered" evidence="1">
    <location>
        <begin position="748"/>
        <end position="936"/>
    </location>
</feature>
<dbReference type="GO" id="GO:0043332">
    <property type="term" value="C:mating projection tip"/>
    <property type="evidence" value="ECO:0007669"/>
    <property type="project" value="TreeGrafter"/>
</dbReference>
<feature type="domain" description="Knr4/Smi1-like" evidence="2">
    <location>
        <begin position="293"/>
        <end position="443"/>
    </location>
</feature>
<feature type="compositionally biased region" description="Basic and acidic residues" evidence="1">
    <location>
        <begin position="826"/>
        <end position="835"/>
    </location>
</feature>
<feature type="compositionally biased region" description="Polar residues" evidence="1">
    <location>
        <begin position="607"/>
        <end position="627"/>
    </location>
</feature>